<evidence type="ECO:0000313" key="7">
    <source>
        <dbReference type="RefSeq" id="XP_031407869.1"/>
    </source>
</evidence>
<dbReference type="Proteomes" id="UP000515151">
    <property type="component" value="Chromosome 8"/>
</dbReference>
<name>A0A218XRN8_PUNGR</name>
<dbReference type="RefSeq" id="XP_031407869.1">
    <property type="nucleotide sequence ID" value="XM_031552009.1"/>
</dbReference>
<evidence type="ECO:0000313" key="4">
    <source>
        <dbReference type="EMBL" id="OWM87623.1"/>
    </source>
</evidence>
<reference evidence="4" key="2">
    <citation type="submission" date="2017-06" db="EMBL/GenBank/DDBJ databases">
        <title>The pomegranate genome and the genomics of punicalagin biosynthesis.</title>
        <authorList>
            <person name="Xu C."/>
        </authorList>
    </citation>
    <scope>NUCLEOTIDE SEQUENCE [LARGE SCALE GENOMIC DNA]</scope>
    <source>
        <tissue evidence="4">Fresh leaf</tissue>
    </source>
</reference>
<evidence type="ECO:0000313" key="5">
    <source>
        <dbReference type="Proteomes" id="UP000197138"/>
    </source>
</evidence>
<sequence>MSTSMDLEFRENPPRIDNTLTLPPIRTLCALNSRSDNYHSSRTNTNDDKESIIAVGGAATAGGEEDTECRTPTSSEHKIPQVLECPPAPRKPRRTSLGKRKASELRSMEFFDVVNREEVEDLFRRLEQCRLNNPTSVVKRRSSCKGFVVQFR</sequence>
<dbReference type="EMBL" id="MTKT01000813">
    <property type="protein sequence ID" value="OWM87623.1"/>
    <property type="molecule type" value="Genomic_DNA"/>
</dbReference>
<dbReference type="GO" id="GO:0004860">
    <property type="term" value="F:protein kinase inhibitor activity"/>
    <property type="evidence" value="ECO:0007669"/>
    <property type="project" value="UniProtKB-KW"/>
</dbReference>
<proteinExistence type="predicted"/>
<accession>A0A218XRN8</accession>
<evidence type="ECO:0000313" key="6">
    <source>
        <dbReference type="Proteomes" id="UP000515151"/>
    </source>
</evidence>
<evidence type="ECO:0000256" key="1">
    <source>
        <dbReference type="ARBA" id="ARBA00023013"/>
    </source>
</evidence>
<dbReference type="GeneID" id="116216083"/>
<feature type="region of interest" description="Disordered" evidence="3">
    <location>
        <begin position="57"/>
        <end position="101"/>
    </location>
</feature>
<keyword evidence="6" id="KW-1185">Reference proteome</keyword>
<dbReference type="OrthoDB" id="662905at2759"/>
<dbReference type="AlphaFoldDB" id="A0A218XRN8"/>
<evidence type="ECO:0000256" key="3">
    <source>
        <dbReference type="SAM" id="MobiDB-lite"/>
    </source>
</evidence>
<dbReference type="PANTHER" id="PTHR33142:SF89">
    <property type="entry name" value="CYCLIN-DEPENDENT PROTEIN KINASE INHIBITOR SMR2"/>
    <property type="match status" value="1"/>
</dbReference>
<dbReference type="GO" id="GO:0032875">
    <property type="term" value="P:regulation of DNA endoreduplication"/>
    <property type="evidence" value="ECO:0007669"/>
    <property type="project" value="InterPro"/>
</dbReference>
<gene>
    <name evidence="7" type="primary">LOC116216083</name>
    <name evidence="4" type="ORF">CDL15_Pgr022736</name>
</gene>
<dbReference type="PANTHER" id="PTHR33142">
    <property type="entry name" value="CYCLIN-DEPENDENT PROTEIN KINASE INHIBITOR SMR13"/>
    <property type="match status" value="1"/>
</dbReference>
<evidence type="ECO:0000256" key="2">
    <source>
        <dbReference type="ARBA" id="ARBA00023306"/>
    </source>
</evidence>
<dbReference type="Proteomes" id="UP000197138">
    <property type="component" value="Unassembled WGS sequence"/>
</dbReference>
<reference evidence="7" key="4">
    <citation type="submission" date="2025-04" db="UniProtKB">
        <authorList>
            <consortium name="RefSeq"/>
        </authorList>
    </citation>
    <scope>IDENTIFICATION</scope>
    <source>
        <tissue evidence="7">Leaf</tissue>
    </source>
</reference>
<organism evidence="4 5">
    <name type="scientific">Punica granatum</name>
    <name type="common">Pomegranate</name>
    <dbReference type="NCBI Taxonomy" id="22663"/>
    <lineage>
        <taxon>Eukaryota</taxon>
        <taxon>Viridiplantae</taxon>
        <taxon>Streptophyta</taxon>
        <taxon>Embryophyta</taxon>
        <taxon>Tracheophyta</taxon>
        <taxon>Spermatophyta</taxon>
        <taxon>Magnoliopsida</taxon>
        <taxon>eudicotyledons</taxon>
        <taxon>Gunneridae</taxon>
        <taxon>Pentapetalae</taxon>
        <taxon>rosids</taxon>
        <taxon>malvids</taxon>
        <taxon>Myrtales</taxon>
        <taxon>Lythraceae</taxon>
        <taxon>Punica</taxon>
    </lineage>
</organism>
<protein>
    <submittedName>
        <fullName evidence="7">Cyclin-dependent protein kinase inhibitor SIM-like</fullName>
    </submittedName>
</protein>
<feature type="compositionally biased region" description="Basic residues" evidence="3">
    <location>
        <begin position="90"/>
        <end position="100"/>
    </location>
</feature>
<keyword evidence="2" id="KW-0131">Cell cycle</keyword>
<reference evidence="6" key="3">
    <citation type="journal article" date="2020" name="Plant Biotechnol. J.">
        <title>The pomegranate (Punica granatum L.) draft genome dissects genetic divergence between soft- and hard-seeded cultivars.</title>
        <authorList>
            <person name="Luo X."/>
            <person name="Li H."/>
            <person name="Wu Z."/>
            <person name="Yao W."/>
            <person name="Zhao P."/>
            <person name="Cao D."/>
            <person name="Yu H."/>
            <person name="Li K."/>
            <person name="Poudel K."/>
            <person name="Zhao D."/>
            <person name="Zhang F."/>
            <person name="Xia X."/>
            <person name="Chen L."/>
            <person name="Wang Q."/>
            <person name="Jing D."/>
            <person name="Cao S."/>
        </authorList>
    </citation>
    <scope>NUCLEOTIDE SEQUENCE [LARGE SCALE GENOMIC DNA]</scope>
</reference>
<dbReference type="InterPro" id="IPR040389">
    <property type="entry name" value="SMR"/>
</dbReference>
<reference evidence="5" key="1">
    <citation type="journal article" date="2017" name="Plant J.">
        <title>The pomegranate (Punica granatum L.) genome and the genomics of punicalagin biosynthesis.</title>
        <authorList>
            <person name="Qin G."/>
            <person name="Xu C."/>
            <person name="Ming R."/>
            <person name="Tang H."/>
            <person name="Guyot R."/>
            <person name="Kramer E.M."/>
            <person name="Hu Y."/>
            <person name="Yi X."/>
            <person name="Qi Y."/>
            <person name="Xu X."/>
            <person name="Gao Z."/>
            <person name="Pan H."/>
            <person name="Jian J."/>
            <person name="Tian Y."/>
            <person name="Yue Z."/>
            <person name="Xu Y."/>
        </authorList>
    </citation>
    <scope>NUCLEOTIDE SEQUENCE [LARGE SCALE GENOMIC DNA]</scope>
    <source>
        <strain evidence="5">cv. Dabenzi</strain>
    </source>
</reference>
<keyword evidence="1 7" id="KW-0649">Protein kinase inhibitor</keyword>